<name>N1WRR9_9LEPT</name>
<gene>
    <name evidence="1" type="ORF">LEP1GSC060_3854</name>
</gene>
<protein>
    <submittedName>
        <fullName evidence="1">Uncharacterized protein</fullName>
    </submittedName>
</protein>
<comment type="caution">
    <text evidence="1">The sequence shown here is derived from an EMBL/GenBank/DDBJ whole genome shotgun (WGS) entry which is preliminary data.</text>
</comment>
<dbReference type="Proteomes" id="UP000012313">
    <property type="component" value="Unassembled WGS sequence"/>
</dbReference>
<proteinExistence type="predicted"/>
<keyword evidence="2" id="KW-1185">Reference proteome</keyword>
<dbReference type="AlphaFoldDB" id="N1WRR9"/>
<dbReference type="EMBL" id="AOHC02000021">
    <property type="protein sequence ID" value="EMY78513.1"/>
    <property type="molecule type" value="Genomic_DNA"/>
</dbReference>
<evidence type="ECO:0000313" key="2">
    <source>
        <dbReference type="Proteomes" id="UP000012313"/>
    </source>
</evidence>
<organism evidence="1 2">
    <name type="scientific">Leptospira weilii serovar Ranarum str. ICFT</name>
    <dbReference type="NCBI Taxonomy" id="1218598"/>
    <lineage>
        <taxon>Bacteria</taxon>
        <taxon>Pseudomonadati</taxon>
        <taxon>Spirochaetota</taxon>
        <taxon>Spirochaetia</taxon>
        <taxon>Leptospirales</taxon>
        <taxon>Leptospiraceae</taxon>
        <taxon>Leptospira</taxon>
    </lineage>
</organism>
<evidence type="ECO:0000313" key="1">
    <source>
        <dbReference type="EMBL" id="EMY78513.1"/>
    </source>
</evidence>
<accession>N1WRR9</accession>
<sequence length="67" mass="7776">MKENTNLKNRHSGKTWREVIKIGQYAIKSFKTDLAIFELLARVPRFIQIPKRCTLQNFAAAKIQPFG</sequence>
<reference evidence="1" key="1">
    <citation type="submission" date="2013-03" db="EMBL/GenBank/DDBJ databases">
        <authorList>
            <person name="Harkins D.M."/>
            <person name="Durkin A.S."/>
            <person name="Brinkac L.M."/>
            <person name="Haft D.H."/>
            <person name="Selengut J.D."/>
            <person name="Sanka R."/>
            <person name="DePew J."/>
            <person name="Purushe J."/>
            <person name="Hartskeerl R.A."/>
            <person name="Ahmed A."/>
            <person name="van der Linden H."/>
            <person name="Goris M.G.A."/>
            <person name="Vinetz J.M."/>
            <person name="Sutton G.G."/>
            <person name="Nierman W.C."/>
            <person name="Fouts D.E."/>
        </authorList>
    </citation>
    <scope>NUCLEOTIDE SEQUENCE [LARGE SCALE GENOMIC DNA]</scope>
    <source>
        <strain evidence="1">ICFT</strain>
    </source>
</reference>